<dbReference type="GO" id="GO:0005975">
    <property type="term" value="P:carbohydrate metabolic process"/>
    <property type="evidence" value="ECO:0007669"/>
    <property type="project" value="InterPro"/>
</dbReference>
<name>A0A1H5Q0G7_9ACTN</name>
<gene>
    <name evidence="8" type="ORF">SAMN04488561_7012</name>
</gene>
<dbReference type="InterPro" id="IPR008928">
    <property type="entry name" value="6-hairpin_glycosidase_sf"/>
</dbReference>
<dbReference type="Pfam" id="PF08531">
    <property type="entry name" value="Bac_rhamnosid_N"/>
    <property type="match status" value="1"/>
</dbReference>
<dbReference type="InterPro" id="IPR012341">
    <property type="entry name" value="6hp_glycosidase-like_sf"/>
</dbReference>
<evidence type="ECO:0000259" key="6">
    <source>
        <dbReference type="Pfam" id="PF17389"/>
    </source>
</evidence>
<evidence type="ECO:0000313" key="8">
    <source>
        <dbReference type="EMBL" id="SEF18941.1"/>
    </source>
</evidence>
<evidence type="ECO:0000256" key="1">
    <source>
        <dbReference type="ARBA" id="ARBA00001445"/>
    </source>
</evidence>
<evidence type="ECO:0000256" key="2">
    <source>
        <dbReference type="ARBA" id="ARBA00012652"/>
    </source>
</evidence>
<dbReference type="Pfam" id="PF17389">
    <property type="entry name" value="Bac_rhamnosid6H"/>
    <property type="match status" value="1"/>
</dbReference>
<dbReference type="EC" id="3.2.1.40" evidence="2"/>
<evidence type="ECO:0000256" key="3">
    <source>
        <dbReference type="ARBA" id="ARBA00022801"/>
    </source>
</evidence>
<dbReference type="SUPFAM" id="SSF48208">
    <property type="entry name" value="Six-hairpin glycosidases"/>
    <property type="match status" value="1"/>
</dbReference>
<accession>A0A1H5Q0G7</accession>
<feature type="domain" description="Alpha-L-rhamnosidase six-hairpin glycosidase" evidence="6">
    <location>
        <begin position="428"/>
        <end position="764"/>
    </location>
</feature>
<dbReference type="Gene3D" id="1.50.10.10">
    <property type="match status" value="1"/>
</dbReference>
<dbReference type="InterPro" id="IPR008902">
    <property type="entry name" value="Rhamnosid_concanavalin"/>
</dbReference>
<dbReference type="AlphaFoldDB" id="A0A1H5Q0G7"/>
<dbReference type="InterPro" id="IPR016007">
    <property type="entry name" value="Alpha_rhamnosid"/>
</dbReference>
<sequence length="873" mass="94096">MTVVNRLRVEYRDAPPAVEAERPRLSWQLSSTGRGVRQAAYRVTVSSGPGTDGAPLWDSGVVASAETVGIEYAGPALEPLSSYTWSVVVTLESGEEVRSDPATFDTAPDPGDWDAAAWITLPRTKYYHDDHRPAPYLRRTLDVDRPVRRARVYATAGGVFRLWLNGSPVGAATLAPGWTDYRFRVPYHVYDVTDALGATNVLGAVLSDGWYSGNVGPFHKREFWGEVPVFRALVVLDHADGSRTVTGTDGTWEGSFGPIQASDLLQGEYYDARLELGDWSAVPATSGGWRPAAVEKGPAGRLVAALIDPAGPYTELAAVAVTEPVRGSYVVDLGQNLAGWIRLRAAGPAGTIVRVRHAEVLNPDGTLYTDNLRGARATDTYVLSGGDDVLEPTFTFHGFRYAEVTGLPGPLAADAVTGVALSSLTGFTGGIETGNALVDQLQHNIQWGMLSNFIEVPTDCPQRDERLGWTGDAQIFTPTALFNADLAGFMTKWMDDIGDTRMENGALPDIAPCVVLEWAREGSPGYADAGVVVPWATYQEYADRRLVERHLDAGLAWLEYIRSRNSDLVWREGRNNDYGDWLAPVETPKDLVATAYFARSAALVAEQAEVAGRAGDAAAARSLADAVAAAFREAFVQPDGTVTAGTQTAYVVALAFGLLLPEQRDTAAKALAEDVEQRGHVTTGFLAVSHLLPTLTAIGRTDLAYRLLLNEDYPSWGHHIKHGATTIWERWDGWRPETGFQDPWMNSFNHFALGSVGEWVYRHVGGIAAAEPGYARVRVAPLPGAGIDHAHAWHDTVHGRIDVRWSVTGREVTLDVEVPANVTAEVVVPGLAVTEGGVPVADAPGVTSVVEDGASTRLVTGSGRYEFRAATPH</sequence>
<feature type="domain" description="Alpha-L-rhamnosidase concanavalin-like" evidence="4">
    <location>
        <begin position="327"/>
        <end position="421"/>
    </location>
</feature>
<dbReference type="Pfam" id="PF25788">
    <property type="entry name" value="Ig_Rha78A_N"/>
    <property type="match status" value="1"/>
</dbReference>
<dbReference type="InterPro" id="IPR035398">
    <property type="entry name" value="Bac_rhamnosid_C"/>
</dbReference>
<feature type="domain" description="Bacterial alpha-L-rhamnosidase N-terminal" evidence="5">
    <location>
        <begin position="147"/>
        <end position="309"/>
    </location>
</feature>
<dbReference type="Gene3D" id="2.60.40.10">
    <property type="entry name" value="Immunoglobulins"/>
    <property type="match status" value="1"/>
</dbReference>
<dbReference type="GO" id="GO:0030596">
    <property type="term" value="F:alpha-L-rhamnosidase activity"/>
    <property type="evidence" value="ECO:0007669"/>
    <property type="project" value="UniProtKB-EC"/>
</dbReference>
<feature type="domain" description="Alpha-L-rhamnosidase C-terminal" evidence="7">
    <location>
        <begin position="766"/>
        <end position="835"/>
    </location>
</feature>
<proteinExistence type="predicted"/>
<keyword evidence="9" id="KW-1185">Reference proteome</keyword>
<dbReference type="Proteomes" id="UP000181980">
    <property type="component" value="Unassembled WGS sequence"/>
</dbReference>
<keyword evidence="3" id="KW-0378">Hydrolase</keyword>
<dbReference type="InterPro" id="IPR035396">
    <property type="entry name" value="Bac_rhamnosid6H"/>
</dbReference>
<dbReference type="Pfam" id="PF17390">
    <property type="entry name" value="Bac_rhamnosid_C"/>
    <property type="match status" value="1"/>
</dbReference>
<comment type="catalytic activity">
    <reaction evidence="1">
        <text>Hydrolysis of terminal non-reducing alpha-L-rhamnose residues in alpha-L-rhamnosides.</text>
        <dbReference type="EC" id="3.2.1.40"/>
    </reaction>
</comment>
<dbReference type="EMBL" id="FNUC01000004">
    <property type="protein sequence ID" value="SEF18941.1"/>
    <property type="molecule type" value="Genomic_DNA"/>
</dbReference>
<dbReference type="PIRSF" id="PIRSF010631">
    <property type="entry name" value="A-rhamnsds"/>
    <property type="match status" value="1"/>
</dbReference>
<reference evidence="9" key="1">
    <citation type="submission" date="2016-10" db="EMBL/GenBank/DDBJ databases">
        <authorList>
            <person name="Varghese N."/>
            <person name="Submissions S."/>
        </authorList>
    </citation>
    <scope>NUCLEOTIDE SEQUENCE [LARGE SCALE GENOMIC DNA]</scope>
    <source>
        <strain evidence="9">DSM 45237</strain>
    </source>
</reference>
<dbReference type="InterPro" id="IPR013737">
    <property type="entry name" value="Bac_rhamnosid_N"/>
</dbReference>
<evidence type="ECO:0000259" key="7">
    <source>
        <dbReference type="Pfam" id="PF17390"/>
    </source>
</evidence>
<dbReference type="Gene3D" id="2.60.420.10">
    <property type="entry name" value="Maltose phosphorylase, domain 3"/>
    <property type="match status" value="1"/>
</dbReference>
<evidence type="ECO:0000313" key="9">
    <source>
        <dbReference type="Proteomes" id="UP000181980"/>
    </source>
</evidence>
<dbReference type="Gene3D" id="2.60.120.260">
    <property type="entry name" value="Galactose-binding domain-like"/>
    <property type="match status" value="2"/>
</dbReference>
<organism evidence="8 9">
    <name type="scientific">Jiangella alba</name>
    <dbReference type="NCBI Taxonomy" id="561176"/>
    <lineage>
        <taxon>Bacteria</taxon>
        <taxon>Bacillati</taxon>
        <taxon>Actinomycetota</taxon>
        <taxon>Actinomycetes</taxon>
        <taxon>Jiangellales</taxon>
        <taxon>Jiangellaceae</taxon>
        <taxon>Jiangella</taxon>
    </lineage>
</organism>
<dbReference type="PANTHER" id="PTHR33307:SF6">
    <property type="entry name" value="ALPHA-RHAMNOSIDASE (EUROFUNG)-RELATED"/>
    <property type="match status" value="1"/>
</dbReference>
<evidence type="ECO:0000259" key="5">
    <source>
        <dbReference type="Pfam" id="PF08531"/>
    </source>
</evidence>
<dbReference type="PANTHER" id="PTHR33307">
    <property type="entry name" value="ALPHA-RHAMNOSIDASE (EUROFUNG)"/>
    <property type="match status" value="1"/>
</dbReference>
<evidence type="ECO:0000259" key="4">
    <source>
        <dbReference type="Pfam" id="PF05592"/>
    </source>
</evidence>
<protein>
    <recommendedName>
        <fullName evidence="2">alpha-L-rhamnosidase</fullName>
        <ecNumber evidence="2">3.2.1.40</ecNumber>
    </recommendedName>
</protein>
<dbReference type="InterPro" id="IPR013783">
    <property type="entry name" value="Ig-like_fold"/>
</dbReference>
<dbReference type="STRING" id="561176.SAMN04488561_7012"/>
<dbReference type="Pfam" id="PF05592">
    <property type="entry name" value="Bac_rhamnosid"/>
    <property type="match status" value="1"/>
</dbReference>
<dbReference type="RefSeq" id="WP_171906733.1">
    <property type="nucleotide sequence ID" value="NZ_FNUC01000004.1"/>
</dbReference>